<protein>
    <recommendedName>
        <fullName evidence="2">SLA1 homology domain-containing protein</fullName>
    </recommendedName>
</protein>
<accession>A0A0F8XLN7</accession>
<evidence type="ECO:0000313" key="3">
    <source>
        <dbReference type="EMBL" id="KKK62015.1"/>
    </source>
</evidence>
<gene>
    <name evidence="3" type="ORF">LCGC14_3008550</name>
</gene>
<dbReference type="InterPro" id="IPR007131">
    <property type="entry name" value="SHD1"/>
</dbReference>
<feature type="compositionally biased region" description="Acidic residues" evidence="1">
    <location>
        <begin position="9"/>
        <end position="23"/>
    </location>
</feature>
<dbReference type="EMBL" id="LAZR01062202">
    <property type="protein sequence ID" value="KKK62015.1"/>
    <property type="molecule type" value="Genomic_DNA"/>
</dbReference>
<dbReference type="GO" id="GO:0008092">
    <property type="term" value="F:cytoskeletal protein binding"/>
    <property type="evidence" value="ECO:0007669"/>
    <property type="project" value="InterPro"/>
</dbReference>
<dbReference type="Pfam" id="PF03983">
    <property type="entry name" value="SHD1"/>
    <property type="match status" value="1"/>
</dbReference>
<reference evidence="3" key="1">
    <citation type="journal article" date="2015" name="Nature">
        <title>Complex archaea that bridge the gap between prokaryotes and eukaryotes.</title>
        <authorList>
            <person name="Spang A."/>
            <person name="Saw J.H."/>
            <person name="Jorgensen S.L."/>
            <person name="Zaremba-Niedzwiedzka K."/>
            <person name="Martijn J."/>
            <person name="Lind A.E."/>
            <person name="van Eijk R."/>
            <person name="Schleper C."/>
            <person name="Guy L."/>
            <person name="Ettema T.J."/>
        </authorList>
    </citation>
    <scope>NUCLEOTIDE SEQUENCE</scope>
</reference>
<dbReference type="AlphaFoldDB" id="A0A0F8XLN7"/>
<name>A0A0F8XLN7_9ZZZZ</name>
<evidence type="ECO:0000259" key="2">
    <source>
        <dbReference type="Pfam" id="PF03983"/>
    </source>
</evidence>
<evidence type="ECO:0000256" key="1">
    <source>
        <dbReference type="SAM" id="MobiDB-lite"/>
    </source>
</evidence>
<dbReference type="Gene3D" id="2.30.30.700">
    <property type="entry name" value="SLA1 homology domain 1"/>
    <property type="match status" value="1"/>
</dbReference>
<sequence>MAEPPVAESVEELSIEEPAEIPAEEPVALPIEEPAPPIEEPAMPIEEPAPPVEEPTIAPPEEEPAAEPVEEPALEPVEDPAADPIEDDPFSQNDSSKLRLWTDMTGKYHVEARYVGTIEGTVRLQKANGRYVRVAMNKLCLVDRQFVNGQIETIATAW</sequence>
<dbReference type="GO" id="GO:0030674">
    <property type="term" value="F:protein-macromolecule adaptor activity"/>
    <property type="evidence" value="ECO:0007669"/>
    <property type="project" value="InterPro"/>
</dbReference>
<dbReference type="GO" id="GO:0043130">
    <property type="term" value="F:ubiquitin binding"/>
    <property type="evidence" value="ECO:0007669"/>
    <property type="project" value="InterPro"/>
</dbReference>
<feature type="domain" description="SLA1 homology" evidence="2">
    <location>
        <begin position="92"/>
        <end position="148"/>
    </location>
</feature>
<organism evidence="3">
    <name type="scientific">marine sediment metagenome</name>
    <dbReference type="NCBI Taxonomy" id="412755"/>
    <lineage>
        <taxon>unclassified sequences</taxon>
        <taxon>metagenomes</taxon>
        <taxon>ecological metagenomes</taxon>
    </lineage>
</organism>
<dbReference type="GO" id="GO:0042802">
    <property type="term" value="F:identical protein binding"/>
    <property type="evidence" value="ECO:0007669"/>
    <property type="project" value="InterPro"/>
</dbReference>
<feature type="region of interest" description="Disordered" evidence="1">
    <location>
        <begin position="1"/>
        <end position="97"/>
    </location>
</feature>
<proteinExistence type="predicted"/>
<feature type="compositionally biased region" description="Acidic residues" evidence="1">
    <location>
        <begin position="60"/>
        <end position="89"/>
    </location>
</feature>
<comment type="caution">
    <text evidence="3">The sequence shown here is derived from an EMBL/GenBank/DDBJ whole genome shotgun (WGS) entry which is preliminary data.</text>
</comment>